<dbReference type="RefSeq" id="WP_129046765.1">
    <property type="nucleotide sequence ID" value="NZ_SDHX01000001.1"/>
</dbReference>
<proteinExistence type="predicted"/>
<dbReference type="AlphaFoldDB" id="A0A4Q1C948"/>
<dbReference type="SMART" id="SM00065">
    <property type="entry name" value="GAF"/>
    <property type="match status" value="1"/>
</dbReference>
<name>A0A4Q1C948_9BACT</name>
<reference evidence="2 3" key="1">
    <citation type="submission" date="2019-01" db="EMBL/GenBank/DDBJ databases">
        <title>Lacunisphaera sp. strain TWA-58.</title>
        <authorList>
            <person name="Chen W.-M."/>
        </authorList>
    </citation>
    <scope>NUCLEOTIDE SEQUENCE [LARGE SCALE GENOMIC DNA]</scope>
    <source>
        <strain evidence="2 3">TWA-58</strain>
    </source>
</reference>
<dbReference type="InterPro" id="IPR003018">
    <property type="entry name" value="GAF"/>
</dbReference>
<gene>
    <name evidence="2" type="ORF">ESB00_05740</name>
</gene>
<keyword evidence="3" id="KW-1185">Reference proteome</keyword>
<dbReference type="OrthoDB" id="9766459at2"/>
<evidence type="ECO:0000259" key="1">
    <source>
        <dbReference type="SMART" id="SM00065"/>
    </source>
</evidence>
<sequence length="251" mass="27342">MSKLSSSPPPVAALSPALLIRAVQDVSTAESLDAIITIVTHAARTGTGADGVSFVLRDGHQCFYVDEDSIAPLWKGRRFPMSECVSGWAMLHRQAVAIPDITLDLRIPQNAYRATFVRSLVMVPIRSQDPLGAIGAYWASTHHVSAEAVHWLQALADATSAGIEAVRAADEVAELRRSASSAPFADGPREMVRMCAWTKRLFHDGQWMSIEAYLRSRYGVTVTHGMSDDALARFKQEIDSVMGVPRPLTKA</sequence>
<evidence type="ECO:0000313" key="3">
    <source>
        <dbReference type="Proteomes" id="UP000290218"/>
    </source>
</evidence>
<dbReference type="Gene3D" id="3.30.450.40">
    <property type="match status" value="1"/>
</dbReference>
<dbReference type="InterPro" id="IPR029016">
    <property type="entry name" value="GAF-like_dom_sf"/>
</dbReference>
<comment type="caution">
    <text evidence="2">The sequence shown here is derived from an EMBL/GenBank/DDBJ whole genome shotgun (WGS) entry which is preliminary data.</text>
</comment>
<accession>A0A4Q1C948</accession>
<dbReference type="Pfam" id="PF13185">
    <property type="entry name" value="GAF_2"/>
    <property type="match status" value="1"/>
</dbReference>
<organism evidence="2 3">
    <name type="scientific">Oleiharenicola lentus</name>
    <dbReference type="NCBI Taxonomy" id="2508720"/>
    <lineage>
        <taxon>Bacteria</taxon>
        <taxon>Pseudomonadati</taxon>
        <taxon>Verrucomicrobiota</taxon>
        <taxon>Opitutia</taxon>
        <taxon>Opitutales</taxon>
        <taxon>Opitutaceae</taxon>
        <taxon>Oleiharenicola</taxon>
    </lineage>
</organism>
<dbReference type="EMBL" id="SDHX01000001">
    <property type="protein sequence ID" value="RXK55400.1"/>
    <property type="molecule type" value="Genomic_DNA"/>
</dbReference>
<feature type="domain" description="GAF" evidence="1">
    <location>
        <begin position="31"/>
        <end position="173"/>
    </location>
</feature>
<dbReference type="SUPFAM" id="SSF55781">
    <property type="entry name" value="GAF domain-like"/>
    <property type="match status" value="1"/>
</dbReference>
<evidence type="ECO:0000313" key="2">
    <source>
        <dbReference type="EMBL" id="RXK55400.1"/>
    </source>
</evidence>
<dbReference type="Proteomes" id="UP000290218">
    <property type="component" value="Unassembled WGS sequence"/>
</dbReference>
<protein>
    <submittedName>
        <fullName evidence="2">GAF domain-containing protein</fullName>
    </submittedName>
</protein>